<evidence type="ECO:0000313" key="2">
    <source>
        <dbReference type="EMBL" id="MFB0833824.1"/>
    </source>
</evidence>
<keyword evidence="1" id="KW-0472">Membrane</keyword>
<gene>
    <name evidence="2" type="ORF">ACETWP_04420</name>
</gene>
<name>A0ABV4UJR8_9MICC</name>
<dbReference type="Proteomes" id="UP001575652">
    <property type="component" value="Unassembled WGS sequence"/>
</dbReference>
<proteinExistence type="predicted"/>
<organism evidence="2 3">
    <name type="scientific">Arthrobacter halodurans</name>
    <dbReference type="NCBI Taxonomy" id="516699"/>
    <lineage>
        <taxon>Bacteria</taxon>
        <taxon>Bacillati</taxon>
        <taxon>Actinomycetota</taxon>
        <taxon>Actinomycetes</taxon>
        <taxon>Micrococcales</taxon>
        <taxon>Micrococcaceae</taxon>
        <taxon>Arthrobacter</taxon>
    </lineage>
</organism>
<evidence type="ECO:0000313" key="3">
    <source>
        <dbReference type="Proteomes" id="UP001575652"/>
    </source>
</evidence>
<accession>A0ABV4UJR8</accession>
<evidence type="ECO:0000256" key="1">
    <source>
        <dbReference type="SAM" id="Phobius"/>
    </source>
</evidence>
<keyword evidence="1" id="KW-0812">Transmembrane</keyword>
<sequence length="82" mass="8553">MTSTTAVLAFQGTRGPSRAAGVRTVPSGLGAALIGAGSVLVAWGERIAARRAVRPRVDAALLERRAEFRRDAVSLSHSGLRV</sequence>
<keyword evidence="1" id="KW-1133">Transmembrane helix</keyword>
<protein>
    <submittedName>
        <fullName evidence="2">Uncharacterized protein</fullName>
    </submittedName>
</protein>
<dbReference type="EMBL" id="JBHDLJ010000002">
    <property type="protein sequence ID" value="MFB0833824.1"/>
    <property type="molecule type" value="Genomic_DNA"/>
</dbReference>
<feature type="transmembrane region" description="Helical" evidence="1">
    <location>
        <begin position="29"/>
        <end position="48"/>
    </location>
</feature>
<dbReference type="RefSeq" id="WP_373970984.1">
    <property type="nucleotide sequence ID" value="NZ_JBHDLJ010000002.1"/>
</dbReference>
<reference evidence="2 3" key="1">
    <citation type="submission" date="2024-09" db="EMBL/GenBank/DDBJ databases">
        <authorList>
            <person name="Salinas-Garcia M.A."/>
            <person name="Prieme A."/>
        </authorList>
    </citation>
    <scope>NUCLEOTIDE SEQUENCE [LARGE SCALE GENOMIC DNA]</scope>
    <source>
        <strain evidence="2 3">DSM 21081</strain>
    </source>
</reference>
<comment type="caution">
    <text evidence="2">The sequence shown here is derived from an EMBL/GenBank/DDBJ whole genome shotgun (WGS) entry which is preliminary data.</text>
</comment>
<keyword evidence="3" id="KW-1185">Reference proteome</keyword>